<organism evidence="4 5">
    <name type="scientific">Terrabacter aeriphilus</name>
    <dbReference type="NCBI Taxonomy" id="515662"/>
    <lineage>
        <taxon>Bacteria</taxon>
        <taxon>Bacillati</taxon>
        <taxon>Actinomycetota</taxon>
        <taxon>Actinomycetes</taxon>
        <taxon>Micrococcales</taxon>
        <taxon>Intrasporangiaceae</taxon>
        <taxon>Terrabacter</taxon>
    </lineage>
</organism>
<proteinExistence type="predicted"/>
<evidence type="ECO:0000256" key="1">
    <source>
        <dbReference type="PROSITE-ProRule" id="PRU01251"/>
    </source>
</evidence>
<evidence type="ECO:0000259" key="3">
    <source>
        <dbReference type="PROSITE" id="PS51903"/>
    </source>
</evidence>
<evidence type="ECO:0000313" key="5">
    <source>
        <dbReference type="Proteomes" id="UP001500427"/>
    </source>
</evidence>
<dbReference type="Proteomes" id="UP001500427">
    <property type="component" value="Unassembled WGS sequence"/>
</dbReference>
<protein>
    <recommendedName>
        <fullName evidence="3">Clp R domain-containing protein</fullName>
    </recommendedName>
</protein>
<keyword evidence="1" id="KW-0677">Repeat</keyword>
<sequence>MIGVFDRFDNDAREAVVYAQEELRSMGHHELGAEHLLIGVLRAGGGAAEAALQVSLLRVRERLVGTRPSRLGSSSGHIPFTANAKMAMELALRTSLELGQSRVTTAHLLAGVVKVDDPLVSGALIGLGVDPAEAYLRARTWAGDDAPLAERDPGETAEQRPRAPSEAELQRKLGVLAIALRRYGHHEGGCRTPDAACSCGLAEALDLASNRD</sequence>
<dbReference type="Pfam" id="PF02861">
    <property type="entry name" value="Clp_N"/>
    <property type="match status" value="1"/>
</dbReference>
<accession>A0ABP9IZC3</accession>
<dbReference type="SUPFAM" id="SSF81923">
    <property type="entry name" value="Double Clp-N motif"/>
    <property type="match status" value="1"/>
</dbReference>
<dbReference type="InterPro" id="IPR004176">
    <property type="entry name" value="Clp_R_N"/>
</dbReference>
<feature type="region of interest" description="Disordered" evidence="2">
    <location>
        <begin position="145"/>
        <end position="166"/>
    </location>
</feature>
<dbReference type="PROSITE" id="PS51903">
    <property type="entry name" value="CLP_R"/>
    <property type="match status" value="1"/>
</dbReference>
<gene>
    <name evidence="4" type="ORF">GCM10023258_00380</name>
</gene>
<name>A0ABP9IZC3_9MICO</name>
<dbReference type="EMBL" id="BAABIW010000001">
    <property type="protein sequence ID" value="GAA5015560.1"/>
    <property type="molecule type" value="Genomic_DNA"/>
</dbReference>
<dbReference type="InterPro" id="IPR036628">
    <property type="entry name" value="Clp_N_dom_sf"/>
</dbReference>
<keyword evidence="5" id="KW-1185">Reference proteome</keyword>
<reference evidence="5" key="1">
    <citation type="journal article" date="2019" name="Int. J. Syst. Evol. Microbiol.">
        <title>The Global Catalogue of Microorganisms (GCM) 10K type strain sequencing project: providing services to taxonomists for standard genome sequencing and annotation.</title>
        <authorList>
            <consortium name="The Broad Institute Genomics Platform"/>
            <consortium name="The Broad Institute Genome Sequencing Center for Infectious Disease"/>
            <person name="Wu L."/>
            <person name="Ma J."/>
        </authorList>
    </citation>
    <scope>NUCLEOTIDE SEQUENCE [LARGE SCALE GENOMIC DNA]</scope>
    <source>
        <strain evidence="5">JCM 17687</strain>
    </source>
</reference>
<feature type="compositionally biased region" description="Basic and acidic residues" evidence="2">
    <location>
        <begin position="148"/>
        <end position="166"/>
    </location>
</feature>
<comment type="caution">
    <text evidence="4">The sequence shown here is derived from an EMBL/GenBank/DDBJ whole genome shotgun (WGS) entry which is preliminary data.</text>
</comment>
<dbReference type="Gene3D" id="1.10.1780.10">
    <property type="entry name" value="Clp, N-terminal domain"/>
    <property type="match status" value="1"/>
</dbReference>
<feature type="domain" description="Clp R" evidence="3">
    <location>
        <begin position="5"/>
        <end position="144"/>
    </location>
</feature>
<evidence type="ECO:0000256" key="2">
    <source>
        <dbReference type="SAM" id="MobiDB-lite"/>
    </source>
</evidence>
<evidence type="ECO:0000313" key="4">
    <source>
        <dbReference type="EMBL" id="GAA5015560.1"/>
    </source>
</evidence>